<keyword evidence="2" id="KW-1185">Reference proteome</keyword>
<name>A0ACD3ATR5_9AGAR</name>
<organism evidence="1 2">
    <name type="scientific">Pluteus cervinus</name>
    <dbReference type="NCBI Taxonomy" id="181527"/>
    <lineage>
        <taxon>Eukaryota</taxon>
        <taxon>Fungi</taxon>
        <taxon>Dikarya</taxon>
        <taxon>Basidiomycota</taxon>
        <taxon>Agaricomycotina</taxon>
        <taxon>Agaricomycetes</taxon>
        <taxon>Agaricomycetidae</taxon>
        <taxon>Agaricales</taxon>
        <taxon>Pluteineae</taxon>
        <taxon>Pluteaceae</taxon>
        <taxon>Pluteus</taxon>
    </lineage>
</organism>
<proteinExistence type="predicted"/>
<evidence type="ECO:0000313" key="2">
    <source>
        <dbReference type="Proteomes" id="UP000308600"/>
    </source>
</evidence>
<sequence length="63" mass="6894">MFQFRTFFITFGALFVLVAATPLALSESQVGVNTTSTPPQDHHQYPKSSLKQVPPNTKIITSG</sequence>
<dbReference type="EMBL" id="ML208337">
    <property type="protein sequence ID" value="TFK69111.1"/>
    <property type="molecule type" value="Genomic_DNA"/>
</dbReference>
<dbReference type="Proteomes" id="UP000308600">
    <property type="component" value="Unassembled WGS sequence"/>
</dbReference>
<gene>
    <name evidence="1" type="ORF">BDN72DRAFT_840990</name>
</gene>
<protein>
    <submittedName>
        <fullName evidence="1">Uncharacterized protein</fullName>
    </submittedName>
</protein>
<evidence type="ECO:0000313" key="1">
    <source>
        <dbReference type="EMBL" id="TFK69111.1"/>
    </source>
</evidence>
<accession>A0ACD3ATR5</accession>
<reference evidence="1 2" key="1">
    <citation type="journal article" date="2019" name="Nat. Ecol. Evol.">
        <title>Megaphylogeny resolves global patterns of mushroom evolution.</title>
        <authorList>
            <person name="Varga T."/>
            <person name="Krizsan K."/>
            <person name="Foldi C."/>
            <person name="Dima B."/>
            <person name="Sanchez-Garcia M."/>
            <person name="Sanchez-Ramirez S."/>
            <person name="Szollosi G.J."/>
            <person name="Szarkandi J.G."/>
            <person name="Papp V."/>
            <person name="Albert L."/>
            <person name="Andreopoulos W."/>
            <person name="Angelini C."/>
            <person name="Antonin V."/>
            <person name="Barry K.W."/>
            <person name="Bougher N.L."/>
            <person name="Buchanan P."/>
            <person name="Buyck B."/>
            <person name="Bense V."/>
            <person name="Catcheside P."/>
            <person name="Chovatia M."/>
            <person name="Cooper J."/>
            <person name="Damon W."/>
            <person name="Desjardin D."/>
            <person name="Finy P."/>
            <person name="Geml J."/>
            <person name="Haridas S."/>
            <person name="Hughes K."/>
            <person name="Justo A."/>
            <person name="Karasinski D."/>
            <person name="Kautmanova I."/>
            <person name="Kiss B."/>
            <person name="Kocsube S."/>
            <person name="Kotiranta H."/>
            <person name="LaButti K.M."/>
            <person name="Lechner B.E."/>
            <person name="Liimatainen K."/>
            <person name="Lipzen A."/>
            <person name="Lukacs Z."/>
            <person name="Mihaltcheva S."/>
            <person name="Morgado L.N."/>
            <person name="Niskanen T."/>
            <person name="Noordeloos M.E."/>
            <person name="Ohm R.A."/>
            <person name="Ortiz-Santana B."/>
            <person name="Ovrebo C."/>
            <person name="Racz N."/>
            <person name="Riley R."/>
            <person name="Savchenko A."/>
            <person name="Shiryaev A."/>
            <person name="Soop K."/>
            <person name="Spirin V."/>
            <person name="Szebenyi C."/>
            <person name="Tomsovsky M."/>
            <person name="Tulloss R.E."/>
            <person name="Uehling J."/>
            <person name="Grigoriev I.V."/>
            <person name="Vagvolgyi C."/>
            <person name="Papp T."/>
            <person name="Martin F.M."/>
            <person name="Miettinen O."/>
            <person name="Hibbett D.S."/>
            <person name="Nagy L.G."/>
        </authorList>
    </citation>
    <scope>NUCLEOTIDE SEQUENCE [LARGE SCALE GENOMIC DNA]</scope>
    <source>
        <strain evidence="1 2">NL-1719</strain>
    </source>
</reference>